<name>A0AAW2FTA1_9HYME</name>
<keyword evidence="2" id="KW-1185">Reference proteome</keyword>
<accession>A0AAW2FTA1</accession>
<protein>
    <submittedName>
        <fullName evidence="1">Uncharacterized protein</fullName>
    </submittedName>
</protein>
<proteinExistence type="predicted"/>
<dbReference type="Proteomes" id="UP001430953">
    <property type="component" value="Unassembled WGS sequence"/>
</dbReference>
<sequence length="66" mass="7939">MRCHWDRNVIQRERSFTRYSRLEKVSVFFKIVRFNKGIRYVLKNSLVLCIILTTLKTTTGDMDDLI</sequence>
<dbReference type="AlphaFoldDB" id="A0AAW2FTA1"/>
<dbReference type="EMBL" id="JADYXP020000008">
    <property type="protein sequence ID" value="KAL0119184.1"/>
    <property type="molecule type" value="Genomic_DNA"/>
</dbReference>
<comment type="caution">
    <text evidence="1">The sequence shown here is derived from an EMBL/GenBank/DDBJ whole genome shotgun (WGS) entry which is preliminary data.</text>
</comment>
<reference evidence="1 2" key="1">
    <citation type="submission" date="2023-03" db="EMBL/GenBank/DDBJ databases">
        <title>High recombination rates correlate with genetic variation in Cardiocondyla obscurior ants.</title>
        <authorList>
            <person name="Errbii M."/>
        </authorList>
    </citation>
    <scope>NUCLEOTIDE SEQUENCE [LARGE SCALE GENOMIC DNA]</scope>
    <source>
        <strain evidence="1">Alpha-2009</strain>
        <tissue evidence="1">Whole body</tissue>
    </source>
</reference>
<gene>
    <name evidence="1" type="ORF">PUN28_009642</name>
</gene>
<evidence type="ECO:0000313" key="1">
    <source>
        <dbReference type="EMBL" id="KAL0119184.1"/>
    </source>
</evidence>
<evidence type="ECO:0000313" key="2">
    <source>
        <dbReference type="Proteomes" id="UP001430953"/>
    </source>
</evidence>
<organism evidence="1 2">
    <name type="scientific">Cardiocondyla obscurior</name>
    <dbReference type="NCBI Taxonomy" id="286306"/>
    <lineage>
        <taxon>Eukaryota</taxon>
        <taxon>Metazoa</taxon>
        <taxon>Ecdysozoa</taxon>
        <taxon>Arthropoda</taxon>
        <taxon>Hexapoda</taxon>
        <taxon>Insecta</taxon>
        <taxon>Pterygota</taxon>
        <taxon>Neoptera</taxon>
        <taxon>Endopterygota</taxon>
        <taxon>Hymenoptera</taxon>
        <taxon>Apocrita</taxon>
        <taxon>Aculeata</taxon>
        <taxon>Formicoidea</taxon>
        <taxon>Formicidae</taxon>
        <taxon>Myrmicinae</taxon>
        <taxon>Cardiocondyla</taxon>
    </lineage>
</organism>